<dbReference type="Proteomes" id="UP001152759">
    <property type="component" value="Chromosome 4"/>
</dbReference>
<dbReference type="InterPro" id="IPR058913">
    <property type="entry name" value="Integrase_dom_put"/>
</dbReference>
<dbReference type="GO" id="GO:0015074">
    <property type="term" value="P:DNA integration"/>
    <property type="evidence" value="ECO:0007669"/>
    <property type="project" value="InterPro"/>
</dbReference>
<dbReference type="EMBL" id="OU963865">
    <property type="protein sequence ID" value="CAH0388419.1"/>
    <property type="molecule type" value="Genomic_DNA"/>
</dbReference>
<name>A0A9P0A9F3_BEMTA</name>
<dbReference type="Pfam" id="PF24764">
    <property type="entry name" value="rva_4"/>
    <property type="match status" value="1"/>
</dbReference>
<protein>
    <recommendedName>
        <fullName evidence="2">Integrase catalytic domain-containing protein</fullName>
    </recommendedName>
</protein>
<dbReference type="InterPro" id="IPR001584">
    <property type="entry name" value="Integrase_cat-core"/>
</dbReference>
<dbReference type="PROSITE" id="PS50994">
    <property type="entry name" value="INTEGRASE"/>
    <property type="match status" value="1"/>
</dbReference>
<evidence type="ECO:0000313" key="3">
    <source>
        <dbReference type="EMBL" id="CAH0388419.1"/>
    </source>
</evidence>
<dbReference type="PANTHER" id="PTHR46791">
    <property type="entry name" value="EXPRESSED PROTEIN"/>
    <property type="match status" value="1"/>
</dbReference>
<dbReference type="SUPFAM" id="SSF53098">
    <property type="entry name" value="Ribonuclease H-like"/>
    <property type="match status" value="1"/>
</dbReference>
<evidence type="ECO:0000259" key="2">
    <source>
        <dbReference type="PROSITE" id="PS50994"/>
    </source>
</evidence>
<dbReference type="AlphaFoldDB" id="A0A9P0A9F3"/>
<evidence type="ECO:0000256" key="1">
    <source>
        <dbReference type="SAM" id="MobiDB-lite"/>
    </source>
</evidence>
<accession>A0A9P0A9F3</accession>
<proteinExistence type="predicted"/>
<organism evidence="3 4">
    <name type="scientific">Bemisia tabaci</name>
    <name type="common">Sweetpotato whitefly</name>
    <name type="synonym">Aleurodes tabaci</name>
    <dbReference type="NCBI Taxonomy" id="7038"/>
    <lineage>
        <taxon>Eukaryota</taxon>
        <taxon>Metazoa</taxon>
        <taxon>Ecdysozoa</taxon>
        <taxon>Arthropoda</taxon>
        <taxon>Hexapoda</taxon>
        <taxon>Insecta</taxon>
        <taxon>Pterygota</taxon>
        <taxon>Neoptera</taxon>
        <taxon>Paraneoptera</taxon>
        <taxon>Hemiptera</taxon>
        <taxon>Sternorrhyncha</taxon>
        <taxon>Aleyrodoidea</taxon>
        <taxon>Aleyrodidae</taxon>
        <taxon>Aleyrodinae</taxon>
        <taxon>Bemisia</taxon>
    </lineage>
</organism>
<dbReference type="Gene3D" id="1.10.10.60">
    <property type="entry name" value="Homeodomain-like"/>
    <property type="match status" value="1"/>
</dbReference>
<feature type="domain" description="Integrase catalytic" evidence="2">
    <location>
        <begin position="219"/>
        <end position="399"/>
    </location>
</feature>
<feature type="region of interest" description="Disordered" evidence="1">
    <location>
        <begin position="404"/>
        <end position="426"/>
    </location>
</feature>
<feature type="compositionally biased region" description="Acidic residues" evidence="1">
    <location>
        <begin position="404"/>
        <end position="425"/>
    </location>
</feature>
<reference evidence="3" key="1">
    <citation type="submission" date="2021-12" db="EMBL/GenBank/DDBJ databases">
        <authorList>
            <person name="King R."/>
        </authorList>
    </citation>
    <scope>NUCLEOTIDE SEQUENCE</scope>
</reference>
<keyword evidence="4" id="KW-1185">Reference proteome</keyword>
<dbReference type="Gene3D" id="3.30.420.10">
    <property type="entry name" value="Ribonuclease H-like superfamily/Ribonuclease H"/>
    <property type="match status" value="1"/>
</dbReference>
<gene>
    <name evidence="3" type="ORF">BEMITA_LOCUS7333</name>
</gene>
<dbReference type="InterPro" id="IPR036397">
    <property type="entry name" value="RNaseH_sf"/>
</dbReference>
<evidence type="ECO:0000313" key="4">
    <source>
        <dbReference type="Proteomes" id="UP001152759"/>
    </source>
</evidence>
<sequence>MDAEVINGQCRELAIRIISKLDLGAQFARQDDRAALSACLQSLNERGEELQSVISNLPETELKESLIQLYEYLLEFVVFYEETVPVETDTPQLQGSVSVTRNGMCGRPSITLDNELINYYIQNGVSKQKIADSFGISRSTLQRKIGPRNIPTLSDEDLQNMIVRMKDEDPHCGQPYISGEIRALGFYVPRSRVRKQLRIVDPVGTVRRRRVITRRRRYRVKGPNYIWNMDANEKLQPFAMYIHGAVDGYSRKVMYLKISRDKKASTVKKAFKAATQRFGWPKRVRSDKGLENTGVARCMLERRGPETRPFITGRSVHNVRIERFWKEVNKITLRFKVLFENLESIEALNLDEDEQVFYLHYTFIPVIQKFLDRFASRWNAHKIRTANYTAPNVLYRCGKKAPDLEEDLDPSDSDSDTDDNTDLNETEQIWHERAEMFFPNPENFDEYESVQNFITLSRNE</sequence>
<dbReference type="PANTHER" id="PTHR46791:SF5">
    <property type="entry name" value="CLR5 DOMAIN-CONTAINING PROTEIN-RELATED"/>
    <property type="match status" value="1"/>
</dbReference>
<dbReference type="InterPro" id="IPR012337">
    <property type="entry name" value="RNaseH-like_sf"/>
</dbReference>
<dbReference type="GO" id="GO:0003676">
    <property type="term" value="F:nucleic acid binding"/>
    <property type="evidence" value="ECO:0007669"/>
    <property type="project" value="InterPro"/>
</dbReference>